<evidence type="ECO:0000256" key="11">
    <source>
        <dbReference type="RuleBase" id="RU361157"/>
    </source>
</evidence>
<accession>A0A240EP52</accession>
<dbReference type="RefSeq" id="WP_096994764.1">
    <property type="nucleotide sequence ID" value="NZ_JBHSII010000001.1"/>
</dbReference>
<keyword evidence="9" id="KW-0625">Polysaccharide transport</keyword>
<reference evidence="14" key="1">
    <citation type="submission" date="2016-06" db="EMBL/GenBank/DDBJ databases">
        <authorList>
            <person name="Rodrigo-Torres L."/>
            <person name="Arahal R.D."/>
            <person name="Lucena T."/>
        </authorList>
    </citation>
    <scope>NUCLEOTIDE SEQUENCE [LARGE SCALE GENOMIC DNA]</scope>
    <source>
        <strain evidence="14">CECT8203</strain>
    </source>
</reference>
<protein>
    <recommendedName>
        <fullName evidence="11">Transport permease protein</fullName>
    </recommendedName>
</protein>
<dbReference type="GO" id="GO:0140359">
    <property type="term" value="F:ABC-type transporter activity"/>
    <property type="evidence" value="ECO:0007669"/>
    <property type="project" value="InterPro"/>
</dbReference>
<organism evidence="13 14">
    <name type="scientific">Vibrio thalassae</name>
    <dbReference type="NCBI Taxonomy" id="1243014"/>
    <lineage>
        <taxon>Bacteria</taxon>
        <taxon>Pseudomonadati</taxon>
        <taxon>Pseudomonadota</taxon>
        <taxon>Gammaproteobacteria</taxon>
        <taxon>Vibrionales</taxon>
        <taxon>Vibrionaceae</taxon>
        <taxon>Vibrio</taxon>
    </lineage>
</organism>
<feature type="transmembrane region" description="Helical" evidence="11">
    <location>
        <begin position="241"/>
        <end position="262"/>
    </location>
</feature>
<dbReference type="PANTHER" id="PTHR30413">
    <property type="entry name" value="INNER MEMBRANE TRANSPORT PERMEASE"/>
    <property type="match status" value="1"/>
</dbReference>
<name>A0A240EP52_9VIBR</name>
<keyword evidence="5" id="KW-0762">Sugar transport</keyword>
<evidence type="ECO:0000256" key="6">
    <source>
        <dbReference type="ARBA" id="ARBA00022692"/>
    </source>
</evidence>
<dbReference type="EMBL" id="OANU01000073">
    <property type="protein sequence ID" value="SNX49760.1"/>
    <property type="molecule type" value="Genomic_DNA"/>
</dbReference>
<evidence type="ECO:0000256" key="2">
    <source>
        <dbReference type="ARBA" id="ARBA00007783"/>
    </source>
</evidence>
<feature type="domain" description="ABC transmembrane type-2" evidence="12">
    <location>
        <begin position="39"/>
        <end position="265"/>
    </location>
</feature>
<feature type="transmembrane region" description="Helical" evidence="11">
    <location>
        <begin position="75"/>
        <end position="92"/>
    </location>
</feature>
<dbReference type="PANTHER" id="PTHR30413:SF10">
    <property type="entry name" value="CAPSULE POLYSACCHARIDE EXPORT INNER-MEMBRANE PROTEIN CTRC"/>
    <property type="match status" value="1"/>
</dbReference>
<evidence type="ECO:0000313" key="14">
    <source>
        <dbReference type="Proteomes" id="UP000219336"/>
    </source>
</evidence>
<dbReference type="GO" id="GO:0043190">
    <property type="term" value="C:ATP-binding cassette (ABC) transporter complex"/>
    <property type="evidence" value="ECO:0007669"/>
    <property type="project" value="InterPro"/>
</dbReference>
<keyword evidence="3 11" id="KW-0813">Transport</keyword>
<keyword evidence="10 11" id="KW-0472">Membrane</keyword>
<dbReference type="AlphaFoldDB" id="A0A240EP52"/>
<proteinExistence type="inferred from homology"/>
<feature type="transmembrane region" description="Helical" evidence="11">
    <location>
        <begin position="41"/>
        <end position="63"/>
    </location>
</feature>
<keyword evidence="14" id="KW-1185">Reference proteome</keyword>
<keyword evidence="6 11" id="KW-0812">Transmembrane</keyword>
<dbReference type="GO" id="GO:0015774">
    <property type="term" value="P:polysaccharide transport"/>
    <property type="evidence" value="ECO:0007669"/>
    <property type="project" value="UniProtKB-KW"/>
</dbReference>
<dbReference type="PRINTS" id="PR00164">
    <property type="entry name" value="ABC2TRNSPORT"/>
</dbReference>
<sequence>MQEFPISIKSIASSFIANRNLIITSIKREIVGRYKGSLLGILWSFVNPIFMLLVYTFVFSVVFKAKWGDGGGESKAEFALILFCGLIVFNIFSEAISKAPTSILINPNYVKKVVYPLEALAWVNTGSSLFHGIVSFLVWMLAYIALYGIPSATILLVPIVILPLLLMVQGLTWFLSAIGTYIRDVNQLVSILITTMLFMSPIFYPISALPEIYQKILYLNPLTIIIEQVRAVAFYGEFPNYKLVIGYTFCSSIVCYVGYFCFQKSRKGFSDVL</sequence>
<evidence type="ECO:0000256" key="3">
    <source>
        <dbReference type="ARBA" id="ARBA00022448"/>
    </source>
</evidence>
<comment type="subcellular location">
    <subcellularLocation>
        <location evidence="11">Cell inner membrane</location>
        <topology evidence="11">Multi-pass membrane protein</topology>
    </subcellularLocation>
    <subcellularLocation>
        <location evidence="1">Cell membrane</location>
        <topology evidence="1">Multi-pass membrane protein</topology>
    </subcellularLocation>
</comment>
<dbReference type="Proteomes" id="UP000219336">
    <property type="component" value="Unassembled WGS sequence"/>
</dbReference>
<dbReference type="Pfam" id="PF01061">
    <property type="entry name" value="ABC2_membrane"/>
    <property type="match status" value="1"/>
</dbReference>
<evidence type="ECO:0000256" key="1">
    <source>
        <dbReference type="ARBA" id="ARBA00004651"/>
    </source>
</evidence>
<feature type="transmembrane region" description="Helical" evidence="11">
    <location>
        <begin position="129"/>
        <end position="147"/>
    </location>
</feature>
<evidence type="ECO:0000259" key="12">
    <source>
        <dbReference type="PROSITE" id="PS51012"/>
    </source>
</evidence>
<evidence type="ECO:0000256" key="10">
    <source>
        <dbReference type="ARBA" id="ARBA00023136"/>
    </source>
</evidence>
<feature type="transmembrane region" description="Helical" evidence="11">
    <location>
        <begin position="187"/>
        <end position="204"/>
    </location>
</feature>
<evidence type="ECO:0000256" key="7">
    <source>
        <dbReference type="ARBA" id="ARBA00022903"/>
    </source>
</evidence>
<dbReference type="GO" id="GO:0015920">
    <property type="term" value="P:lipopolysaccharide transport"/>
    <property type="evidence" value="ECO:0007669"/>
    <property type="project" value="TreeGrafter"/>
</dbReference>
<dbReference type="PROSITE" id="PS51012">
    <property type="entry name" value="ABC_TM2"/>
    <property type="match status" value="1"/>
</dbReference>
<dbReference type="InterPro" id="IPR047817">
    <property type="entry name" value="ABC2_TM_bact-type"/>
</dbReference>
<keyword evidence="8 11" id="KW-1133">Transmembrane helix</keyword>
<dbReference type="InterPro" id="IPR013525">
    <property type="entry name" value="ABC2_TM"/>
</dbReference>
<dbReference type="InterPro" id="IPR000412">
    <property type="entry name" value="ABC_2_transport"/>
</dbReference>
<evidence type="ECO:0000256" key="5">
    <source>
        <dbReference type="ARBA" id="ARBA00022597"/>
    </source>
</evidence>
<evidence type="ECO:0000313" key="13">
    <source>
        <dbReference type="EMBL" id="SNX49760.1"/>
    </source>
</evidence>
<feature type="transmembrane region" description="Helical" evidence="11">
    <location>
        <begin position="154"/>
        <end position="175"/>
    </location>
</feature>
<comment type="similarity">
    <text evidence="2 11">Belongs to the ABC-2 integral membrane protein family.</text>
</comment>
<evidence type="ECO:0000256" key="4">
    <source>
        <dbReference type="ARBA" id="ARBA00022475"/>
    </source>
</evidence>
<evidence type="ECO:0000256" key="8">
    <source>
        <dbReference type="ARBA" id="ARBA00022989"/>
    </source>
</evidence>
<dbReference type="PIRSF" id="PIRSF006648">
    <property type="entry name" value="DrrB"/>
    <property type="match status" value="1"/>
</dbReference>
<keyword evidence="7" id="KW-0972">Capsule biogenesis/degradation</keyword>
<dbReference type="OrthoDB" id="9786910at2"/>
<keyword evidence="4 11" id="KW-1003">Cell membrane</keyword>
<gene>
    <name evidence="13" type="primary">tagG</name>
    <name evidence="13" type="ORF">VTH8203_03408</name>
</gene>
<evidence type="ECO:0000256" key="9">
    <source>
        <dbReference type="ARBA" id="ARBA00023047"/>
    </source>
</evidence>